<feature type="region of interest" description="Disordered" evidence="1">
    <location>
        <begin position="1"/>
        <end position="24"/>
    </location>
</feature>
<evidence type="ECO:0000313" key="2">
    <source>
        <dbReference type="EMBL" id="CAE0813884.1"/>
    </source>
</evidence>
<name>A0A7S4D2B4_9EUGL</name>
<feature type="region of interest" description="Disordered" evidence="1">
    <location>
        <begin position="91"/>
        <end position="139"/>
    </location>
</feature>
<sequence length="139" mass="14626">MEERGCGVPPPAMGPPKQGTASATRLGASWSSTVNNGGFTGQQPRLMANRQRLVLSRRQVLLSRRPLVGNGVWTGTHQPLLGSLRAVAQGPPDPGACAEGAVLRQTNSTDPLTATPSPIRAGSRTLRPPTPYTRCPRAP</sequence>
<accession>A0A7S4D2B4</accession>
<proteinExistence type="predicted"/>
<gene>
    <name evidence="2" type="ORF">EGYM00163_LOCUS25035</name>
</gene>
<reference evidence="2" key="1">
    <citation type="submission" date="2021-01" db="EMBL/GenBank/DDBJ databases">
        <authorList>
            <person name="Corre E."/>
            <person name="Pelletier E."/>
            <person name="Niang G."/>
            <person name="Scheremetjew M."/>
            <person name="Finn R."/>
            <person name="Kale V."/>
            <person name="Holt S."/>
            <person name="Cochrane G."/>
            <person name="Meng A."/>
            <person name="Brown T."/>
            <person name="Cohen L."/>
        </authorList>
    </citation>
    <scope>NUCLEOTIDE SEQUENCE</scope>
    <source>
        <strain evidence="2">CCMP1594</strain>
    </source>
</reference>
<dbReference type="AlphaFoldDB" id="A0A7S4D2B4"/>
<protein>
    <submittedName>
        <fullName evidence="2">Uncharacterized protein</fullName>
    </submittedName>
</protein>
<organism evidence="2">
    <name type="scientific">Eutreptiella gymnastica</name>
    <dbReference type="NCBI Taxonomy" id="73025"/>
    <lineage>
        <taxon>Eukaryota</taxon>
        <taxon>Discoba</taxon>
        <taxon>Euglenozoa</taxon>
        <taxon>Euglenida</taxon>
        <taxon>Spirocuta</taxon>
        <taxon>Euglenophyceae</taxon>
        <taxon>Eutreptiales</taxon>
        <taxon>Eutreptiaceae</taxon>
        <taxon>Eutreptiella</taxon>
    </lineage>
</organism>
<dbReference type="EMBL" id="HBJA01071225">
    <property type="protein sequence ID" value="CAE0813884.1"/>
    <property type="molecule type" value="Transcribed_RNA"/>
</dbReference>
<evidence type="ECO:0000256" key="1">
    <source>
        <dbReference type="SAM" id="MobiDB-lite"/>
    </source>
</evidence>
<feature type="compositionally biased region" description="Polar residues" evidence="1">
    <location>
        <begin position="104"/>
        <end position="116"/>
    </location>
</feature>